<organism evidence="2 3">
    <name type="scientific">Listeria rocourtiae</name>
    <dbReference type="NCBI Taxonomy" id="647910"/>
    <lineage>
        <taxon>Bacteria</taxon>
        <taxon>Bacillati</taxon>
        <taxon>Bacillota</taxon>
        <taxon>Bacilli</taxon>
        <taxon>Bacillales</taxon>
        <taxon>Listeriaceae</taxon>
        <taxon>Listeria</taxon>
    </lineage>
</organism>
<dbReference type="STRING" id="1265846.PROCOU_13848"/>
<comment type="caution">
    <text evidence="2">The sequence shown here is derived from an EMBL/GenBank/DDBJ whole genome shotgun (WGS) entry which is preliminary data.</text>
</comment>
<evidence type="ECO:0000313" key="2">
    <source>
        <dbReference type="EMBL" id="TDR55129.1"/>
    </source>
</evidence>
<name>A0A4R6ZSK3_9LIST</name>
<sequence length="275" mass="31308">MEDFLKNLALLLPFASAFIVIVIFVSNQIFNADIEKHLYSNVEKLATHVFNIAVLAGLIMMIFALTSNGGKAPATDGLDGVALTVIGLISLMFLASIHYMFFLLSMKLLGREDYYFNKEGKTYTILKKHKKKTFLCSYKEKEMVGNKVEEVVAWKFFNEEEIFNTVTIKRVPFKIARNKISVEIYTRLRKMKWFVWVFLSVLMLMGVSSTAIPIIGELLKGKPSSSSLFTYYYFGVLFFVSIVLFVMIISRYRAGKILSKPESNNLSTQESEPSV</sequence>
<keyword evidence="1" id="KW-1133">Transmembrane helix</keyword>
<gene>
    <name evidence="2" type="ORF">DFP96_10157</name>
</gene>
<keyword evidence="1" id="KW-0472">Membrane</keyword>
<dbReference type="EMBL" id="SNZK01000001">
    <property type="protein sequence ID" value="TDR55129.1"/>
    <property type="molecule type" value="Genomic_DNA"/>
</dbReference>
<dbReference type="AlphaFoldDB" id="A0A4R6ZSK3"/>
<proteinExistence type="predicted"/>
<evidence type="ECO:0000256" key="1">
    <source>
        <dbReference type="SAM" id="Phobius"/>
    </source>
</evidence>
<protein>
    <submittedName>
        <fullName evidence="2">Uncharacterized protein</fullName>
    </submittedName>
</protein>
<evidence type="ECO:0000313" key="3">
    <source>
        <dbReference type="Proteomes" id="UP000295558"/>
    </source>
</evidence>
<reference evidence="2 3" key="1">
    <citation type="submission" date="2019-03" db="EMBL/GenBank/DDBJ databases">
        <title>Genomic Encyclopedia of Type Strains, Phase III (KMG-III): the genomes of soil and plant-associated and newly described type strains.</title>
        <authorList>
            <person name="Whitman W."/>
        </authorList>
    </citation>
    <scope>NUCLEOTIDE SEQUENCE [LARGE SCALE GENOMIC DNA]</scope>
    <source>
        <strain evidence="2 3">CECT 7972</strain>
    </source>
</reference>
<feature type="transmembrane region" description="Helical" evidence="1">
    <location>
        <begin position="6"/>
        <end position="25"/>
    </location>
</feature>
<feature type="transmembrane region" description="Helical" evidence="1">
    <location>
        <begin position="85"/>
        <end position="104"/>
    </location>
</feature>
<dbReference type="Proteomes" id="UP000295558">
    <property type="component" value="Unassembled WGS sequence"/>
</dbReference>
<feature type="transmembrane region" description="Helical" evidence="1">
    <location>
        <begin position="45"/>
        <end position="65"/>
    </location>
</feature>
<dbReference type="RefSeq" id="WP_133619592.1">
    <property type="nucleotide sequence ID" value="NZ_JAASUO010000001.1"/>
</dbReference>
<accession>A0A4R6ZSK3</accession>
<keyword evidence="3" id="KW-1185">Reference proteome</keyword>
<feature type="transmembrane region" description="Helical" evidence="1">
    <location>
        <begin position="193"/>
        <end position="216"/>
    </location>
</feature>
<keyword evidence="1" id="KW-0812">Transmembrane</keyword>
<feature type="transmembrane region" description="Helical" evidence="1">
    <location>
        <begin position="228"/>
        <end position="250"/>
    </location>
</feature>